<reference evidence="2" key="1">
    <citation type="submission" date="2016-04" db="EMBL/GenBank/DDBJ databases">
        <authorList>
            <person name="Nguyen H.D."/>
            <person name="Samba Siva P."/>
            <person name="Cullis J."/>
            <person name="Levesque C.A."/>
            <person name="Hambleton S."/>
        </authorList>
    </citation>
    <scope>NUCLEOTIDE SEQUENCE</scope>
    <source>
        <strain evidence="2">DAOMC 236426</strain>
    </source>
</reference>
<sequence>MAALQDEARLIQSDAAGAGEDLGGDALMAAGGDDHPGDDKDDADQAASVTVHQDQQPLDSYIRGGERPARDVQRDIEQGIMDSLTDPYLPSNAGDQSIH</sequence>
<feature type="compositionally biased region" description="Basic and acidic residues" evidence="1">
    <location>
        <begin position="64"/>
        <end position="77"/>
    </location>
</feature>
<dbReference type="AlphaFoldDB" id="A0A8X7MQG5"/>
<feature type="compositionally biased region" description="Low complexity" evidence="1">
    <location>
        <begin position="15"/>
        <end position="31"/>
    </location>
</feature>
<evidence type="ECO:0000256" key="1">
    <source>
        <dbReference type="SAM" id="MobiDB-lite"/>
    </source>
</evidence>
<gene>
    <name evidence="2" type="ORF">A4X06_0g5771</name>
</gene>
<reference evidence="2" key="2">
    <citation type="journal article" date="2019" name="IMA Fungus">
        <title>Genome sequencing and comparison of five Tilletia species to identify candidate genes for the detection of regulated species infecting wheat.</title>
        <authorList>
            <person name="Nguyen H.D.T."/>
            <person name="Sultana T."/>
            <person name="Kesanakurti P."/>
            <person name="Hambleton S."/>
        </authorList>
    </citation>
    <scope>NUCLEOTIDE SEQUENCE</scope>
    <source>
        <strain evidence="2">DAOMC 236426</strain>
    </source>
</reference>
<keyword evidence="3" id="KW-1185">Reference proteome</keyword>
<proteinExistence type="predicted"/>
<name>A0A8X7MQG5_9BASI</name>
<evidence type="ECO:0000313" key="3">
    <source>
        <dbReference type="Proteomes" id="UP000077684"/>
    </source>
</evidence>
<comment type="caution">
    <text evidence="2">The sequence shown here is derived from an EMBL/GenBank/DDBJ whole genome shotgun (WGS) entry which is preliminary data.</text>
</comment>
<evidence type="ECO:0000313" key="2">
    <source>
        <dbReference type="EMBL" id="KAE8245236.1"/>
    </source>
</evidence>
<accession>A0A8X7MQG5</accession>
<feature type="compositionally biased region" description="Polar residues" evidence="1">
    <location>
        <begin position="48"/>
        <end position="58"/>
    </location>
</feature>
<protein>
    <submittedName>
        <fullName evidence="2">Uncharacterized protein</fullName>
    </submittedName>
</protein>
<feature type="region of interest" description="Disordered" evidence="1">
    <location>
        <begin position="15"/>
        <end position="99"/>
    </location>
</feature>
<organism evidence="2 3">
    <name type="scientific">Tilletia controversa</name>
    <name type="common">dwarf bunt fungus</name>
    <dbReference type="NCBI Taxonomy" id="13291"/>
    <lineage>
        <taxon>Eukaryota</taxon>
        <taxon>Fungi</taxon>
        <taxon>Dikarya</taxon>
        <taxon>Basidiomycota</taxon>
        <taxon>Ustilaginomycotina</taxon>
        <taxon>Exobasidiomycetes</taxon>
        <taxon>Tilletiales</taxon>
        <taxon>Tilletiaceae</taxon>
        <taxon>Tilletia</taxon>
    </lineage>
</organism>
<dbReference type="EMBL" id="LWDE02000752">
    <property type="protein sequence ID" value="KAE8245236.1"/>
    <property type="molecule type" value="Genomic_DNA"/>
</dbReference>
<dbReference type="Proteomes" id="UP000077684">
    <property type="component" value="Unassembled WGS sequence"/>
</dbReference>